<dbReference type="eggNOG" id="COG0154">
    <property type="taxonomic scope" value="Bacteria"/>
</dbReference>
<sequence length="472" mass="49855">MTPPVTAEPVHAFTDDALGTHDAVGLAAAIRSGEVGRKEVLEAAIARVQRVNPILNAVRTDGFDRARQAPATFGTFAGVPSFVKDNADVAGLPTCHGSAAFDPFPRRRDSAPAAQFLRQGFVVLGKSAMPEFGLTASTEFAAGDPTRNPWNTAHSVGASSGGSAALVASGAVPIAHANDGGGSIRIPAAAAGLVGLKPTRCRMLDQPGARQLPVNLVTEGVVSRTVRDTAHYFAAAERYRPAAGLPPIGLVEGPSERRVRIGVVRADVRGHGVHPDTAAVLDSAATELASLGHELTEVRLNVDPQFIEDFKTYWALFAVLMTTSFTLEHRRRFHPSRIDPFTRGLIGRIRGNPLAVVSAIRRLRRGIAIYDAHFADVDVLLSPVLSHPVPVLGEQSPSQPFEELFAKLIDYVGFTPLNNVGGGPAIAVPHGRMTGNLPGSIQLSAARGDEATLLDLAYQLEASCGFPLITES</sequence>
<dbReference type="STRING" id="1415166.NONO_c65920"/>
<dbReference type="EC" id="3.5.1.4" evidence="3"/>
<evidence type="ECO:0000259" key="4">
    <source>
        <dbReference type="Pfam" id="PF01425"/>
    </source>
</evidence>
<organism evidence="5 6">
    <name type="scientific">Nocardia nova SH22a</name>
    <dbReference type="NCBI Taxonomy" id="1415166"/>
    <lineage>
        <taxon>Bacteria</taxon>
        <taxon>Bacillati</taxon>
        <taxon>Actinomycetota</taxon>
        <taxon>Actinomycetes</taxon>
        <taxon>Mycobacteriales</taxon>
        <taxon>Nocardiaceae</taxon>
        <taxon>Nocardia</taxon>
    </lineage>
</organism>
<feature type="domain" description="Amidase" evidence="4">
    <location>
        <begin position="39"/>
        <end position="454"/>
    </location>
</feature>
<dbReference type="AlphaFoldDB" id="W5TQ48"/>
<comment type="similarity">
    <text evidence="2">Belongs to the amidase family.</text>
</comment>
<dbReference type="KEGG" id="nno:NONO_c65920"/>
<name>W5TQ48_9NOCA</name>
<comment type="catalytic activity">
    <reaction evidence="1">
        <text>a monocarboxylic acid amide + H2O = a monocarboxylate + NH4(+)</text>
        <dbReference type="Rhea" id="RHEA:12020"/>
        <dbReference type="ChEBI" id="CHEBI:15377"/>
        <dbReference type="ChEBI" id="CHEBI:28938"/>
        <dbReference type="ChEBI" id="CHEBI:35757"/>
        <dbReference type="ChEBI" id="CHEBI:83628"/>
        <dbReference type="EC" id="3.5.1.4"/>
    </reaction>
</comment>
<dbReference type="SUPFAM" id="SSF75304">
    <property type="entry name" value="Amidase signature (AS) enzymes"/>
    <property type="match status" value="1"/>
</dbReference>
<dbReference type="PROSITE" id="PS00571">
    <property type="entry name" value="AMIDASES"/>
    <property type="match status" value="1"/>
</dbReference>
<dbReference type="InterPro" id="IPR020556">
    <property type="entry name" value="Amidase_CS"/>
</dbReference>
<protein>
    <recommendedName>
        <fullName evidence="3">amidase</fullName>
        <ecNumber evidence="3">3.5.1.4</ecNumber>
    </recommendedName>
</protein>
<dbReference type="InterPro" id="IPR036928">
    <property type="entry name" value="AS_sf"/>
</dbReference>
<evidence type="ECO:0000313" key="5">
    <source>
        <dbReference type="EMBL" id="AHH21362.1"/>
    </source>
</evidence>
<dbReference type="PANTHER" id="PTHR11895">
    <property type="entry name" value="TRANSAMIDASE"/>
    <property type="match status" value="1"/>
</dbReference>
<evidence type="ECO:0000256" key="3">
    <source>
        <dbReference type="ARBA" id="ARBA00012922"/>
    </source>
</evidence>
<accession>W5TQ48</accession>
<dbReference type="InterPro" id="IPR023631">
    <property type="entry name" value="Amidase_dom"/>
</dbReference>
<dbReference type="Gene3D" id="3.90.1300.10">
    <property type="entry name" value="Amidase signature (AS) domain"/>
    <property type="match status" value="1"/>
</dbReference>
<dbReference type="NCBIfam" id="NF005899">
    <property type="entry name" value="PRK07869.1"/>
    <property type="match status" value="1"/>
</dbReference>
<proteinExistence type="inferred from homology"/>
<evidence type="ECO:0000313" key="6">
    <source>
        <dbReference type="Proteomes" id="UP000019150"/>
    </source>
</evidence>
<dbReference type="HOGENOM" id="CLU_009600_0_4_11"/>
<dbReference type="GO" id="GO:0004040">
    <property type="term" value="F:amidase activity"/>
    <property type="evidence" value="ECO:0007669"/>
    <property type="project" value="UniProtKB-EC"/>
</dbReference>
<dbReference type="Proteomes" id="UP000019150">
    <property type="component" value="Chromosome"/>
</dbReference>
<dbReference type="OrthoDB" id="5175573at2"/>
<reference evidence="5 6" key="1">
    <citation type="journal article" date="2014" name="Appl. Environ. Microbiol.">
        <title>Insights into the Microbial Degradation of Rubber and Gutta-Percha by Analysis of the Complete Genome of Nocardia nova SH22a.</title>
        <authorList>
            <person name="Luo Q."/>
            <person name="Hiessl S."/>
            <person name="Poehlein A."/>
            <person name="Daniel R."/>
            <person name="Steinbuchel A."/>
        </authorList>
    </citation>
    <scope>NUCLEOTIDE SEQUENCE [LARGE SCALE GENOMIC DNA]</scope>
    <source>
        <strain evidence="5">SH22a</strain>
    </source>
</reference>
<dbReference type="PATRIC" id="fig|1415166.3.peg.6771"/>
<keyword evidence="6" id="KW-1185">Reference proteome</keyword>
<dbReference type="PANTHER" id="PTHR11895:SF7">
    <property type="entry name" value="GLUTAMYL-TRNA(GLN) AMIDOTRANSFERASE SUBUNIT A, MITOCHONDRIAL"/>
    <property type="match status" value="1"/>
</dbReference>
<gene>
    <name evidence="5" type="ORF">NONO_c65920</name>
</gene>
<dbReference type="InterPro" id="IPR000120">
    <property type="entry name" value="Amidase"/>
</dbReference>
<dbReference type="EMBL" id="CP006850">
    <property type="protein sequence ID" value="AHH21362.1"/>
    <property type="molecule type" value="Genomic_DNA"/>
</dbReference>
<evidence type="ECO:0000256" key="2">
    <source>
        <dbReference type="ARBA" id="ARBA00009199"/>
    </source>
</evidence>
<dbReference type="Pfam" id="PF01425">
    <property type="entry name" value="Amidase"/>
    <property type="match status" value="1"/>
</dbReference>
<evidence type="ECO:0000256" key="1">
    <source>
        <dbReference type="ARBA" id="ARBA00001311"/>
    </source>
</evidence>
<dbReference type="RefSeq" id="WP_025352672.1">
    <property type="nucleotide sequence ID" value="NZ_CP006850.1"/>
</dbReference>